<protein>
    <submittedName>
        <fullName evidence="1">Plasmid SOS inhibition protein</fullName>
    </submittedName>
</protein>
<name>A0A1B7HGN7_9ENTR</name>
<dbReference type="Proteomes" id="UP000078286">
    <property type="component" value="Unassembled WGS sequence"/>
</dbReference>
<keyword evidence="2" id="KW-1185">Reference proteome</keyword>
<evidence type="ECO:0000313" key="2">
    <source>
        <dbReference type="Proteomes" id="UP000078286"/>
    </source>
</evidence>
<evidence type="ECO:0000313" key="1">
    <source>
        <dbReference type="EMBL" id="OAT14727.1"/>
    </source>
</evidence>
<sequence>MGKGAVSGGRAGVTDKAALTGGQTLAAHLALVCLRPEQEAATGAIIDVEESPRRSGLEFYPYAAAFFHRLTGRGKASGKGLRRIPGIRWDPAERLATLSDYDMAFNTLIRTRGEYCPSPLSTSDGDWLFPETAFRRRERNKHRVRLAAHKYHSTWSRQDARRRAQEALQYQHYAERARIMLNFQSPDTFVQWHERHPELKEQDWLDMFWHWQRRFPSLRSLAWFQYSRDEPQVIAMNLQVLVQDTQAVIRAQERLYVPNKLTVQATKSV</sequence>
<gene>
    <name evidence="1" type="ORF">M979_4330</name>
</gene>
<organism evidence="1 2">
    <name type="scientific">Buttiauxella noackiae ATCC 51607</name>
    <dbReference type="NCBI Taxonomy" id="1354255"/>
    <lineage>
        <taxon>Bacteria</taxon>
        <taxon>Pseudomonadati</taxon>
        <taxon>Pseudomonadota</taxon>
        <taxon>Gammaproteobacteria</taxon>
        <taxon>Enterobacterales</taxon>
        <taxon>Enterobacteriaceae</taxon>
        <taxon>Buttiauxella</taxon>
    </lineage>
</organism>
<reference evidence="1 2" key="1">
    <citation type="submission" date="2016-04" db="EMBL/GenBank/DDBJ databases">
        <title>ATOL: Assembling a taxonomically balanced genome-scale reconstruction of the evolutionary history of the Enterobacteriaceae.</title>
        <authorList>
            <person name="Plunkett G.III."/>
            <person name="Neeno-Eckwall E.C."/>
            <person name="Glasner J.D."/>
            <person name="Perna N.T."/>
        </authorList>
    </citation>
    <scope>NUCLEOTIDE SEQUENCE [LARGE SCALE GENOMIC DNA]</scope>
    <source>
        <strain evidence="1 2">ATCC 51607</strain>
    </source>
</reference>
<dbReference type="AlphaFoldDB" id="A0A1B7HGN7"/>
<accession>A0A1B7HGN7</accession>
<dbReference type="PATRIC" id="fig|1354255.3.peg.4458"/>
<dbReference type="InterPro" id="IPR009713">
    <property type="entry name" value="Uncharacterised_PsiA"/>
</dbReference>
<dbReference type="EMBL" id="LXEO01000069">
    <property type="protein sequence ID" value="OAT14727.1"/>
    <property type="molecule type" value="Genomic_DNA"/>
</dbReference>
<dbReference type="Pfam" id="PF06952">
    <property type="entry name" value="PsiA"/>
    <property type="match status" value="1"/>
</dbReference>
<proteinExistence type="predicted"/>
<comment type="caution">
    <text evidence="1">The sequence shown here is derived from an EMBL/GenBank/DDBJ whole genome shotgun (WGS) entry which is preliminary data.</text>
</comment>